<evidence type="ECO:0000313" key="7">
    <source>
        <dbReference type="Proteomes" id="UP000261340"/>
    </source>
</evidence>
<evidence type="ECO:0000259" key="5">
    <source>
        <dbReference type="PROSITE" id="PS50835"/>
    </source>
</evidence>
<evidence type="ECO:0000256" key="2">
    <source>
        <dbReference type="ARBA" id="ARBA00023136"/>
    </source>
</evidence>
<comment type="subcellular location">
    <subcellularLocation>
        <location evidence="1">Membrane</location>
    </subcellularLocation>
</comment>
<dbReference type="PROSITE" id="PS50835">
    <property type="entry name" value="IG_LIKE"/>
    <property type="match status" value="1"/>
</dbReference>
<dbReference type="GO" id="GO:0009897">
    <property type="term" value="C:external side of plasma membrane"/>
    <property type="evidence" value="ECO:0007669"/>
    <property type="project" value="TreeGrafter"/>
</dbReference>
<organism evidence="6 7">
    <name type="scientific">Amphilophus citrinellus</name>
    <name type="common">Midas cichlid</name>
    <name type="synonym">Cichlasoma citrinellum</name>
    <dbReference type="NCBI Taxonomy" id="61819"/>
    <lineage>
        <taxon>Eukaryota</taxon>
        <taxon>Metazoa</taxon>
        <taxon>Chordata</taxon>
        <taxon>Craniata</taxon>
        <taxon>Vertebrata</taxon>
        <taxon>Euteleostomi</taxon>
        <taxon>Actinopterygii</taxon>
        <taxon>Neopterygii</taxon>
        <taxon>Teleostei</taxon>
        <taxon>Neoteleostei</taxon>
        <taxon>Acanthomorphata</taxon>
        <taxon>Ovalentaria</taxon>
        <taxon>Cichlomorphae</taxon>
        <taxon>Cichliformes</taxon>
        <taxon>Cichlidae</taxon>
        <taxon>New World cichlids</taxon>
        <taxon>Cichlasomatinae</taxon>
        <taxon>Heroini</taxon>
        <taxon>Amphilophus</taxon>
    </lineage>
</organism>
<dbReference type="GeneTree" id="ENSGT00970000193445"/>
<dbReference type="InterPro" id="IPR003599">
    <property type="entry name" value="Ig_sub"/>
</dbReference>
<evidence type="ECO:0000256" key="4">
    <source>
        <dbReference type="SAM" id="SignalP"/>
    </source>
</evidence>
<accession>A0A3Q0SQ51</accession>
<protein>
    <recommendedName>
        <fullName evidence="5">Ig-like domain-containing protein</fullName>
    </recommendedName>
</protein>
<feature type="chain" id="PRO_5018577033" description="Ig-like domain-containing protein" evidence="4">
    <location>
        <begin position="20"/>
        <end position="154"/>
    </location>
</feature>
<feature type="domain" description="Ig-like" evidence="5">
    <location>
        <begin position="16"/>
        <end position="117"/>
    </location>
</feature>
<evidence type="ECO:0000256" key="1">
    <source>
        <dbReference type="ARBA" id="ARBA00004370"/>
    </source>
</evidence>
<keyword evidence="7" id="KW-1185">Reference proteome</keyword>
<dbReference type="PANTHER" id="PTHR24100">
    <property type="entry name" value="BUTYROPHILIN"/>
    <property type="match status" value="1"/>
</dbReference>
<dbReference type="InterPro" id="IPR013106">
    <property type="entry name" value="Ig_V-set"/>
</dbReference>
<feature type="signal peptide" evidence="4">
    <location>
        <begin position="1"/>
        <end position="19"/>
    </location>
</feature>
<proteinExistence type="predicted"/>
<keyword evidence="3" id="KW-0393">Immunoglobulin domain</keyword>
<dbReference type="InterPro" id="IPR007110">
    <property type="entry name" value="Ig-like_dom"/>
</dbReference>
<dbReference type="GO" id="GO:0005102">
    <property type="term" value="F:signaling receptor binding"/>
    <property type="evidence" value="ECO:0007669"/>
    <property type="project" value="TreeGrafter"/>
</dbReference>
<dbReference type="GO" id="GO:0050852">
    <property type="term" value="P:T cell receptor signaling pathway"/>
    <property type="evidence" value="ECO:0007669"/>
    <property type="project" value="TreeGrafter"/>
</dbReference>
<dbReference type="InterPro" id="IPR036179">
    <property type="entry name" value="Ig-like_dom_sf"/>
</dbReference>
<dbReference type="PANTHER" id="PTHR24100:SF151">
    <property type="entry name" value="ICOS LIGAND"/>
    <property type="match status" value="1"/>
</dbReference>
<dbReference type="SUPFAM" id="SSF48726">
    <property type="entry name" value="Immunoglobulin"/>
    <property type="match status" value="1"/>
</dbReference>
<evidence type="ECO:0000313" key="6">
    <source>
        <dbReference type="Ensembl" id="ENSACIP00000022335.1"/>
    </source>
</evidence>
<dbReference type="Gene3D" id="2.60.40.10">
    <property type="entry name" value="Immunoglobulins"/>
    <property type="match status" value="1"/>
</dbReference>
<dbReference type="GO" id="GO:0001817">
    <property type="term" value="P:regulation of cytokine production"/>
    <property type="evidence" value="ECO:0007669"/>
    <property type="project" value="TreeGrafter"/>
</dbReference>
<dbReference type="AlphaFoldDB" id="A0A3Q0SQ51"/>
<evidence type="ECO:0000256" key="3">
    <source>
        <dbReference type="ARBA" id="ARBA00023319"/>
    </source>
</evidence>
<dbReference type="Ensembl" id="ENSACIT00000022928.1">
    <property type="protein sequence ID" value="ENSACIP00000022335.1"/>
    <property type="gene ID" value="ENSACIG00000017377.1"/>
</dbReference>
<dbReference type="Pfam" id="PF07686">
    <property type="entry name" value="V-set"/>
    <property type="match status" value="1"/>
</dbReference>
<dbReference type="SMART" id="SM00406">
    <property type="entry name" value="IGv"/>
    <property type="match status" value="1"/>
</dbReference>
<reference evidence="6" key="1">
    <citation type="submission" date="2025-08" db="UniProtKB">
        <authorList>
            <consortium name="Ensembl"/>
        </authorList>
    </citation>
    <scope>IDENTIFICATION</scope>
</reference>
<name>A0A3Q0SQ51_AMPCI</name>
<dbReference type="OMA" id="PCQIKPD"/>
<keyword evidence="2" id="KW-0472">Membrane</keyword>
<dbReference type="Proteomes" id="UP000261340">
    <property type="component" value="Unplaced"/>
</dbReference>
<sequence>MHVWCYVALYAVLLQVKEGSQSVTLPCKTKPDLPEDARVEWTRSEPEPMMVHVYTNRGDQLNTQDGLYRDRTKMNEDLLRTGDLSLTLKHPTQRDTGGYICTIHRDKDILRQKVLLQVKGLSNRIQVKGHCRKFSQVMKGHDLFFMKMTKIVTR</sequence>
<dbReference type="SMART" id="SM00409">
    <property type="entry name" value="IG"/>
    <property type="match status" value="1"/>
</dbReference>
<reference evidence="6" key="2">
    <citation type="submission" date="2025-09" db="UniProtKB">
        <authorList>
            <consortium name="Ensembl"/>
        </authorList>
    </citation>
    <scope>IDENTIFICATION</scope>
</reference>
<dbReference type="InterPro" id="IPR050504">
    <property type="entry name" value="IgSF_BTN/MOG"/>
</dbReference>
<keyword evidence="4" id="KW-0732">Signal</keyword>
<dbReference type="InterPro" id="IPR013783">
    <property type="entry name" value="Ig-like_fold"/>
</dbReference>